<name>Z9JNS8_9MICO</name>
<dbReference type="RefSeq" id="WP_051487077.1">
    <property type="nucleotide sequence ID" value="NZ_KK070003.1"/>
</dbReference>
<keyword evidence="2" id="KW-1185">Reference proteome</keyword>
<evidence type="ECO:0000313" key="1">
    <source>
        <dbReference type="EMBL" id="EWS80035.1"/>
    </source>
</evidence>
<organism evidence="1 2">
    <name type="scientific">Brachybacterium phenoliresistens</name>
    <dbReference type="NCBI Taxonomy" id="396014"/>
    <lineage>
        <taxon>Bacteria</taxon>
        <taxon>Bacillati</taxon>
        <taxon>Actinomycetota</taxon>
        <taxon>Actinomycetes</taxon>
        <taxon>Micrococcales</taxon>
        <taxon>Dermabacteraceae</taxon>
        <taxon>Brachybacterium</taxon>
    </lineage>
</organism>
<reference evidence="1 2" key="1">
    <citation type="submission" date="2014-02" db="EMBL/GenBank/DDBJ databases">
        <title>Genome sequence of Brachybacterium phenoliresistens strain W13A50.</title>
        <authorList>
            <person name="Wang X."/>
        </authorList>
    </citation>
    <scope>NUCLEOTIDE SEQUENCE [LARGE SCALE GENOMIC DNA]</scope>
    <source>
        <strain evidence="1 2">W13A50</strain>
    </source>
</reference>
<comment type="caution">
    <text evidence="1">The sequence shown here is derived from an EMBL/GenBank/DDBJ whole genome shotgun (WGS) entry which is preliminary data.</text>
</comment>
<dbReference type="InterPro" id="IPR015797">
    <property type="entry name" value="NUDIX_hydrolase-like_dom_sf"/>
</dbReference>
<dbReference type="HOGENOM" id="CLU_037162_3_4_11"/>
<dbReference type="AlphaFoldDB" id="Z9JNS8"/>
<keyword evidence="1" id="KW-0378">Hydrolase</keyword>
<dbReference type="GO" id="GO:0016787">
    <property type="term" value="F:hydrolase activity"/>
    <property type="evidence" value="ECO:0007669"/>
    <property type="project" value="UniProtKB-KW"/>
</dbReference>
<gene>
    <name evidence="1" type="ORF">BF93_08270</name>
</gene>
<dbReference type="STRING" id="396014.BF93_08270"/>
<accession>Z9JNS8</accession>
<proteinExistence type="predicted"/>
<protein>
    <submittedName>
        <fullName evidence="1">DNA hydrolase</fullName>
    </submittedName>
</protein>
<dbReference type="CDD" id="cd18873">
    <property type="entry name" value="NUDIX_NadM_like"/>
    <property type="match status" value="1"/>
</dbReference>
<dbReference type="Proteomes" id="UP000023067">
    <property type="component" value="Unassembled WGS sequence"/>
</dbReference>
<dbReference type="PATRIC" id="fig|396014.3.peg.3157"/>
<dbReference type="SUPFAM" id="SSF55811">
    <property type="entry name" value="Nudix"/>
    <property type="match status" value="1"/>
</dbReference>
<dbReference type="EMBL" id="JDYK01000020">
    <property type="protein sequence ID" value="EWS80035.1"/>
    <property type="molecule type" value="Genomic_DNA"/>
</dbReference>
<dbReference type="Gene3D" id="3.90.79.10">
    <property type="entry name" value="Nucleoside Triphosphate Pyrophosphohydrolase"/>
    <property type="match status" value="1"/>
</dbReference>
<dbReference type="OrthoDB" id="9786141at2"/>
<sequence>MDAETKGSGVSEFEQALVSVDVVAMVYSAGTLQVCLPPRQFAPFLGEAALPGVLIGRETSVQAAERALATKAGARAERLEDVGVFDTDGRDPRGPTMAIAKLALGVQPLAGTPSLHLQELGAVRGLPFDHEAIILRAAASLGRLLLTEAEALRLLFGPVLSVRDVLTVARALEQATGRAILPTDNNGIRRLLGTHGATKTGEYAAGASKGHPSALYRL</sequence>
<evidence type="ECO:0000313" key="2">
    <source>
        <dbReference type="Proteomes" id="UP000023067"/>
    </source>
</evidence>
<dbReference type="eggNOG" id="COG1051">
    <property type="taxonomic scope" value="Bacteria"/>
</dbReference>